<dbReference type="EMBL" id="KQ964245">
    <property type="protein sequence ID" value="KXJ97653.1"/>
    <property type="molecule type" value="Genomic_DNA"/>
</dbReference>
<keyword evidence="4" id="KW-1185">Reference proteome</keyword>
<dbReference type="PANTHER" id="PTHR24096:SF422">
    <property type="entry name" value="BCDNA.GH02901"/>
    <property type="match status" value="1"/>
</dbReference>
<proteinExistence type="predicted"/>
<dbReference type="Proteomes" id="UP000070501">
    <property type="component" value="Unassembled WGS sequence"/>
</dbReference>
<dbReference type="GO" id="GO:0016405">
    <property type="term" value="F:CoA-ligase activity"/>
    <property type="evidence" value="ECO:0007669"/>
    <property type="project" value="TreeGrafter"/>
</dbReference>
<dbReference type="InterPro" id="IPR020845">
    <property type="entry name" value="AMP-binding_CS"/>
</dbReference>
<dbReference type="STRING" id="196109.A0A136JKI6"/>
<feature type="domain" description="AMP-dependent synthetase/ligase" evidence="1">
    <location>
        <begin position="50"/>
        <end position="419"/>
    </location>
</feature>
<dbReference type="OrthoDB" id="6509636at2759"/>
<dbReference type="InterPro" id="IPR000873">
    <property type="entry name" value="AMP-dep_synth/lig_dom"/>
</dbReference>
<dbReference type="PANTHER" id="PTHR24096">
    <property type="entry name" value="LONG-CHAIN-FATTY-ACID--COA LIGASE"/>
    <property type="match status" value="1"/>
</dbReference>
<dbReference type="PROSITE" id="PS00455">
    <property type="entry name" value="AMP_BINDING"/>
    <property type="match status" value="1"/>
</dbReference>
<evidence type="ECO:0008006" key="5">
    <source>
        <dbReference type="Google" id="ProtNLM"/>
    </source>
</evidence>
<dbReference type="Pfam" id="PF00501">
    <property type="entry name" value="AMP-binding"/>
    <property type="match status" value="1"/>
</dbReference>
<evidence type="ECO:0000259" key="2">
    <source>
        <dbReference type="Pfam" id="PF13193"/>
    </source>
</evidence>
<protein>
    <recommendedName>
        <fullName evidence="5">4-coumarate-CoA ligase</fullName>
    </recommendedName>
</protein>
<gene>
    <name evidence="3" type="ORF">Micbo1qcDRAFT_192055</name>
</gene>
<dbReference type="SUPFAM" id="SSF56801">
    <property type="entry name" value="Acetyl-CoA synthetase-like"/>
    <property type="match status" value="1"/>
</dbReference>
<accession>A0A136JKI6</accession>
<dbReference type="Gene3D" id="3.30.300.30">
    <property type="match status" value="1"/>
</dbReference>
<dbReference type="Pfam" id="PF13193">
    <property type="entry name" value="AMP-binding_C"/>
    <property type="match status" value="1"/>
</dbReference>
<dbReference type="InParanoid" id="A0A136JKI6"/>
<name>A0A136JKI6_9PEZI</name>
<reference evidence="4" key="1">
    <citation type="submission" date="2016-02" db="EMBL/GenBank/DDBJ databases">
        <title>Draft genome sequence of Microdochium bolleyi, a fungal endophyte of beachgrass.</title>
        <authorList>
            <consortium name="DOE Joint Genome Institute"/>
            <person name="David A.S."/>
            <person name="May G."/>
            <person name="Haridas S."/>
            <person name="Lim J."/>
            <person name="Wang M."/>
            <person name="Labutti K."/>
            <person name="Lipzen A."/>
            <person name="Barry K."/>
            <person name="Grigoriev I.V."/>
        </authorList>
    </citation>
    <scope>NUCLEOTIDE SEQUENCE [LARGE SCALE GENOMIC DNA]</scope>
    <source>
        <strain evidence="4">J235TASD1</strain>
    </source>
</reference>
<feature type="domain" description="AMP-binding enzyme C-terminal" evidence="2">
    <location>
        <begin position="470"/>
        <end position="554"/>
    </location>
</feature>
<dbReference type="AlphaFoldDB" id="A0A136JKI6"/>
<sequence length="585" mass="64638">MTLWKSIHPSLDIPTDITTWEWAFEHPEHSPVVRSQRDPSIRVGHYTDAFTKETLDFHQVKDKAARLSTALVRRYGLQPGQTVSLFSTNSIWYPVAMWATVRVGGCVNGASPAYTADEMAHALTVADTKILITLSGASLNVALQAAEKVGIPRDRVLLLEGEQAGFVSIQTLIDDDSTRAPDQQVDYYRIPPGRTNQQVCGYLNFSSGTTGLPKAVMLSHRNVIAQCHQLRQLQVVPDDGRYKILAVMPLFHITGLVRFCTYPVFMNGHSIMLPSFTMEKMLNAIIDYHVEDLILVPPIITRLVRDPLVDSDEYLPKLRAIVKRWSSGSAPVSNEVVQQLGRKFPGTGFRQGYGATESTACISAHPPSHFDFRYAATGGLLVANTTAKVISLDDPSVLLGPGETGEICARGPQIAMGYLRNEAATRESFDEEGFLHTGDVGHIDAEGLIHVEDRIKEMIKVKGQQVAPAELEAVLLGHEGVADAAVVGVADDYAGERPKAFVVLKETDRDRGGGRYEEVMGWELMELVKTTKVKYKWLSEVEFVSDLPKNPTGKLLRRVLKAREKDQSRVRGTTVVEDKPTRAKL</sequence>
<dbReference type="InterPro" id="IPR025110">
    <property type="entry name" value="AMP-bd_C"/>
</dbReference>
<dbReference type="Gene3D" id="3.40.50.12780">
    <property type="entry name" value="N-terminal domain of ligase-like"/>
    <property type="match status" value="1"/>
</dbReference>
<evidence type="ECO:0000313" key="4">
    <source>
        <dbReference type="Proteomes" id="UP000070501"/>
    </source>
</evidence>
<dbReference type="InterPro" id="IPR042099">
    <property type="entry name" value="ANL_N_sf"/>
</dbReference>
<organism evidence="3 4">
    <name type="scientific">Microdochium bolleyi</name>
    <dbReference type="NCBI Taxonomy" id="196109"/>
    <lineage>
        <taxon>Eukaryota</taxon>
        <taxon>Fungi</taxon>
        <taxon>Dikarya</taxon>
        <taxon>Ascomycota</taxon>
        <taxon>Pezizomycotina</taxon>
        <taxon>Sordariomycetes</taxon>
        <taxon>Xylariomycetidae</taxon>
        <taxon>Xylariales</taxon>
        <taxon>Microdochiaceae</taxon>
        <taxon>Microdochium</taxon>
    </lineage>
</organism>
<dbReference type="InterPro" id="IPR045851">
    <property type="entry name" value="AMP-bd_C_sf"/>
</dbReference>
<evidence type="ECO:0000313" key="3">
    <source>
        <dbReference type="EMBL" id="KXJ97653.1"/>
    </source>
</evidence>
<evidence type="ECO:0000259" key="1">
    <source>
        <dbReference type="Pfam" id="PF00501"/>
    </source>
</evidence>